<accession>A0A1E3B405</accession>
<comment type="caution">
    <text evidence="1">The sequence shown here is derived from an EMBL/GenBank/DDBJ whole genome shotgun (WGS) entry which is preliminary data.</text>
</comment>
<reference evidence="1 2" key="1">
    <citation type="journal article" date="2016" name="BMC Genomics">
        <title>Comparative genomic and transcriptomic analyses of the Fuzhuan brick tea-fermentation fungus Aspergillus cristatus.</title>
        <authorList>
            <person name="Ge Y."/>
            <person name="Wang Y."/>
            <person name="Liu Y."/>
            <person name="Tan Y."/>
            <person name="Ren X."/>
            <person name="Zhang X."/>
            <person name="Hyde K.D."/>
            <person name="Liu Y."/>
            <person name="Liu Z."/>
        </authorList>
    </citation>
    <scope>NUCLEOTIDE SEQUENCE [LARGE SCALE GENOMIC DNA]</scope>
    <source>
        <strain evidence="1 2">GZAAS20.1005</strain>
    </source>
</reference>
<dbReference type="AlphaFoldDB" id="A0A1E3B405"/>
<proteinExistence type="predicted"/>
<protein>
    <submittedName>
        <fullName evidence="1">Uncharacterized protein</fullName>
    </submittedName>
</protein>
<organism evidence="1 2">
    <name type="scientific">Aspergillus cristatus</name>
    <name type="common">Chinese Fuzhuan brick tea-fermentation fungus</name>
    <name type="synonym">Eurotium cristatum</name>
    <dbReference type="NCBI Taxonomy" id="573508"/>
    <lineage>
        <taxon>Eukaryota</taxon>
        <taxon>Fungi</taxon>
        <taxon>Dikarya</taxon>
        <taxon>Ascomycota</taxon>
        <taxon>Pezizomycotina</taxon>
        <taxon>Eurotiomycetes</taxon>
        <taxon>Eurotiomycetidae</taxon>
        <taxon>Eurotiales</taxon>
        <taxon>Aspergillaceae</taxon>
        <taxon>Aspergillus</taxon>
        <taxon>Aspergillus subgen. Aspergillus</taxon>
    </lineage>
</organism>
<gene>
    <name evidence="1" type="ORF">SI65_09154</name>
</gene>
<sequence length="137" mass="16344">MASSKPVYYHNNKKGKIETISDTATIDERARRRNQLADIKTFLDQLDHYLLTPEDLTGCHIRHERMSLEEDPKPLYFTPYEGPIEETENDVLLGYYAKCEPDDDHYTRAYCFMWYLREWFNSSNLPDREHFLPGARY</sequence>
<evidence type="ECO:0000313" key="1">
    <source>
        <dbReference type="EMBL" id="ODM15551.1"/>
    </source>
</evidence>
<dbReference type="VEuPathDB" id="FungiDB:SI65_09154"/>
<keyword evidence="2" id="KW-1185">Reference proteome</keyword>
<evidence type="ECO:0000313" key="2">
    <source>
        <dbReference type="Proteomes" id="UP000094569"/>
    </source>
</evidence>
<dbReference type="EMBL" id="JXNT01000016">
    <property type="protein sequence ID" value="ODM15551.1"/>
    <property type="molecule type" value="Genomic_DNA"/>
</dbReference>
<dbReference type="Proteomes" id="UP000094569">
    <property type="component" value="Unassembled WGS sequence"/>
</dbReference>
<name>A0A1E3B405_ASPCR</name>
<dbReference type="OrthoDB" id="4540422at2759"/>